<organism evidence="1 2">
    <name type="scientific">Mucilaginibacter ginkgonis</name>
    <dbReference type="NCBI Taxonomy" id="2682091"/>
    <lineage>
        <taxon>Bacteria</taxon>
        <taxon>Pseudomonadati</taxon>
        <taxon>Bacteroidota</taxon>
        <taxon>Sphingobacteriia</taxon>
        <taxon>Sphingobacteriales</taxon>
        <taxon>Sphingobacteriaceae</taxon>
        <taxon>Mucilaginibacter</taxon>
    </lineage>
</organism>
<sequence>MKKLLTLSLFALLYAASCTVPQDVEPVITNKILYTVPAISILRYGSTPVMDVDSDGVADIVGGVELNSVNNNTTMLTLYKMAPTANVQLLMDAQTEAFAFHKDDVVQTQQDAPLVWQHSSALLFQKSSSTGTVNRTGNFTNPNVQYLAYRLKKDDKWYYGWVEMQYVVIAGQDQLVISRTAFNTVADQPLTAGR</sequence>
<evidence type="ECO:0000313" key="1">
    <source>
        <dbReference type="EMBL" id="QQL49471.1"/>
    </source>
</evidence>
<dbReference type="Proteomes" id="UP000429232">
    <property type="component" value="Chromosome"/>
</dbReference>
<evidence type="ECO:0000313" key="2">
    <source>
        <dbReference type="Proteomes" id="UP000429232"/>
    </source>
</evidence>
<dbReference type="AlphaFoldDB" id="A0A6I4HZE0"/>
<dbReference type="EMBL" id="CP066775">
    <property type="protein sequence ID" value="QQL49471.1"/>
    <property type="molecule type" value="Genomic_DNA"/>
</dbReference>
<dbReference type="KEGG" id="mgik:GO620_015050"/>
<dbReference type="RefSeq" id="WP_157524586.1">
    <property type="nucleotide sequence ID" value="NZ_CP066775.1"/>
</dbReference>
<name>A0A6I4HZE0_9SPHI</name>
<gene>
    <name evidence="1" type="ORF">GO620_015050</name>
</gene>
<reference evidence="1 2" key="1">
    <citation type="submission" date="2020-12" db="EMBL/GenBank/DDBJ databases">
        <title>HMF7856_wgs.fasta genome submission.</title>
        <authorList>
            <person name="Kang H."/>
            <person name="Kim H."/>
            <person name="Joh K."/>
        </authorList>
    </citation>
    <scope>NUCLEOTIDE SEQUENCE [LARGE SCALE GENOMIC DNA]</scope>
    <source>
        <strain evidence="1 2">HMF7856</strain>
    </source>
</reference>
<accession>A0A6I4HZE0</accession>
<proteinExistence type="predicted"/>
<protein>
    <submittedName>
        <fullName evidence="1">Uncharacterized protein</fullName>
    </submittedName>
</protein>
<keyword evidence="2" id="KW-1185">Reference proteome</keyword>